<organism evidence="1 2">
    <name type="scientific">Thiomicrorhabdus heinhorstiae</name>
    <dbReference type="NCBI Taxonomy" id="2748010"/>
    <lineage>
        <taxon>Bacteria</taxon>
        <taxon>Pseudomonadati</taxon>
        <taxon>Pseudomonadota</taxon>
        <taxon>Gammaproteobacteria</taxon>
        <taxon>Thiotrichales</taxon>
        <taxon>Piscirickettsiaceae</taxon>
        <taxon>Thiomicrorhabdus</taxon>
    </lineage>
</organism>
<dbReference type="PANTHER" id="PTHR37691">
    <property type="entry name" value="BLR3518 PROTEIN"/>
    <property type="match status" value="1"/>
</dbReference>
<protein>
    <submittedName>
        <fullName evidence="1">DsrE family protein</fullName>
    </submittedName>
</protein>
<name>A0ABS0BUS8_9GAMM</name>
<keyword evidence="2" id="KW-1185">Reference proteome</keyword>
<sequence>MAQEKAYPDNIITVQKTKNIKIVYDINQNESAAGIGKGLYYVRGLLEAYKKQNVPMKELHISVVIHGDAGYWLLNEEKYQNFTGNPFDVNPNTKVVQELIDHGVSVEICHVTMKAHHWKPEDILPGVKIVFDAYTRIIDLQQQGYTYIKFS</sequence>
<dbReference type="Pfam" id="PF02635">
    <property type="entry name" value="DsrE"/>
    <property type="match status" value="1"/>
</dbReference>
<dbReference type="SUPFAM" id="SSF75169">
    <property type="entry name" value="DsrEFH-like"/>
    <property type="match status" value="1"/>
</dbReference>
<reference evidence="1 2" key="1">
    <citation type="submission" date="2020-06" db="EMBL/GenBank/DDBJ databases">
        <authorList>
            <person name="Scott K."/>
        </authorList>
    </citation>
    <scope>NUCLEOTIDE SEQUENCE [LARGE SCALE GENOMIC DNA]</scope>
    <source>
        <strain evidence="1 2">HH1</strain>
    </source>
</reference>
<evidence type="ECO:0000313" key="2">
    <source>
        <dbReference type="Proteomes" id="UP001193680"/>
    </source>
</evidence>
<comment type="caution">
    <text evidence="1">The sequence shown here is derived from an EMBL/GenBank/DDBJ whole genome shotgun (WGS) entry which is preliminary data.</text>
</comment>
<dbReference type="InterPro" id="IPR027396">
    <property type="entry name" value="DsrEFH-like"/>
</dbReference>
<dbReference type="Gene3D" id="3.40.1260.10">
    <property type="entry name" value="DsrEFH-like"/>
    <property type="match status" value="1"/>
</dbReference>
<evidence type="ECO:0000313" key="1">
    <source>
        <dbReference type="EMBL" id="MBF6056729.1"/>
    </source>
</evidence>
<accession>A0ABS0BUS8</accession>
<gene>
    <name evidence="1" type="ORF">H8792_000060</name>
</gene>
<dbReference type="PANTHER" id="PTHR37691:SF1">
    <property type="entry name" value="BLR3518 PROTEIN"/>
    <property type="match status" value="1"/>
</dbReference>
<reference evidence="1 2" key="2">
    <citation type="submission" date="2020-11" db="EMBL/GenBank/DDBJ databases">
        <title>Sulfur oxidizing isolate from Hospital Hole Sinkhole.</title>
        <authorList>
            <person name="Scott K.M."/>
        </authorList>
    </citation>
    <scope>NUCLEOTIDE SEQUENCE [LARGE SCALE GENOMIC DNA]</scope>
    <source>
        <strain evidence="1 2">HH1</strain>
    </source>
</reference>
<dbReference type="Proteomes" id="UP001193680">
    <property type="component" value="Unassembled WGS sequence"/>
</dbReference>
<proteinExistence type="predicted"/>
<dbReference type="InterPro" id="IPR003787">
    <property type="entry name" value="Sulphur_relay_DsrE/F-like"/>
</dbReference>
<dbReference type="EMBL" id="JACBGI020000001">
    <property type="protein sequence ID" value="MBF6056729.1"/>
    <property type="molecule type" value="Genomic_DNA"/>
</dbReference>